<reference evidence="5" key="3">
    <citation type="submission" date="2015-06" db="UniProtKB">
        <authorList>
            <consortium name="EnsemblProtists"/>
        </authorList>
    </citation>
    <scope>IDENTIFICATION</scope>
</reference>
<evidence type="ECO:0000313" key="6">
    <source>
        <dbReference type="Proteomes" id="UP000011087"/>
    </source>
</evidence>
<dbReference type="GeneID" id="17303346"/>
<dbReference type="eggNOG" id="ENOG502S7Z0">
    <property type="taxonomic scope" value="Eukaryota"/>
</dbReference>
<protein>
    <recommendedName>
        <fullName evidence="3">SRCR domain-containing protein</fullName>
    </recommendedName>
</protein>
<dbReference type="OrthoDB" id="5985384at2759"/>
<dbReference type="KEGG" id="gtt:GUITHDRAFT_48775"/>
<feature type="non-terminal residue" evidence="4">
    <location>
        <position position="1"/>
    </location>
</feature>
<gene>
    <name evidence="4" type="ORF">GUITHDRAFT_48775</name>
</gene>
<dbReference type="EMBL" id="JH992993">
    <property type="protein sequence ID" value="EKX46655.1"/>
    <property type="molecule type" value="Genomic_DNA"/>
</dbReference>
<keyword evidence="2" id="KW-1015">Disulfide bond</keyword>
<dbReference type="SMART" id="SM00202">
    <property type="entry name" value="SR"/>
    <property type="match status" value="1"/>
</dbReference>
<sequence length="87" mass="9090">RVEVQHNGAWGTVCDDDFSSPDAQVVCRQVGCTTTYAMSVGSFGGGTGTIWMDQVSCSGSESQLTSCSFGGWASHDCVHSEDVAVCC</sequence>
<dbReference type="PANTHER" id="PTHR48071">
    <property type="entry name" value="SRCR DOMAIN-CONTAINING PROTEIN"/>
    <property type="match status" value="1"/>
</dbReference>
<dbReference type="EnsemblProtists" id="EKX46655">
    <property type="protein sequence ID" value="EKX46655"/>
    <property type="gene ID" value="GUITHDRAFT_48775"/>
</dbReference>
<dbReference type="InterPro" id="IPR001190">
    <property type="entry name" value="SRCR"/>
</dbReference>
<proteinExistence type="predicted"/>
<accession>L1JEX4</accession>
<feature type="non-terminal residue" evidence="4">
    <location>
        <position position="87"/>
    </location>
</feature>
<dbReference type="Proteomes" id="UP000011087">
    <property type="component" value="Unassembled WGS sequence"/>
</dbReference>
<keyword evidence="1" id="KW-0732">Signal</keyword>
<dbReference type="SUPFAM" id="SSF56487">
    <property type="entry name" value="SRCR-like"/>
    <property type="match status" value="1"/>
</dbReference>
<dbReference type="FunFam" id="3.10.250.10:FF:000001">
    <property type="entry name" value="Lysyl oxidase 4 isoform X1"/>
    <property type="match status" value="1"/>
</dbReference>
<organism evidence="4">
    <name type="scientific">Guillardia theta (strain CCMP2712)</name>
    <name type="common">Cryptophyte</name>
    <dbReference type="NCBI Taxonomy" id="905079"/>
    <lineage>
        <taxon>Eukaryota</taxon>
        <taxon>Cryptophyceae</taxon>
        <taxon>Pyrenomonadales</taxon>
        <taxon>Geminigeraceae</taxon>
        <taxon>Guillardia</taxon>
    </lineage>
</organism>
<dbReference type="Pfam" id="PF00530">
    <property type="entry name" value="SRCR"/>
    <property type="match status" value="1"/>
</dbReference>
<dbReference type="OMA" id="TCSGEMT"/>
<dbReference type="Gene3D" id="3.10.250.10">
    <property type="entry name" value="SRCR-like domain"/>
    <property type="match status" value="1"/>
</dbReference>
<dbReference type="InterPro" id="IPR036772">
    <property type="entry name" value="SRCR-like_dom_sf"/>
</dbReference>
<feature type="domain" description="SRCR" evidence="3">
    <location>
        <begin position="1"/>
        <end position="87"/>
    </location>
</feature>
<evidence type="ECO:0000256" key="1">
    <source>
        <dbReference type="ARBA" id="ARBA00022729"/>
    </source>
</evidence>
<evidence type="ECO:0000313" key="4">
    <source>
        <dbReference type="EMBL" id="EKX46655.1"/>
    </source>
</evidence>
<evidence type="ECO:0000259" key="3">
    <source>
        <dbReference type="PROSITE" id="PS50287"/>
    </source>
</evidence>
<dbReference type="PRINTS" id="PR00258">
    <property type="entry name" value="SPERACTRCPTR"/>
</dbReference>
<reference evidence="6" key="2">
    <citation type="submission" date="2012-11" db="EMBL/GenBank/DDBJ databases">
        <authorList>
            <person name="Kuo A."/>
            <person name="Curtis B.A."/>
            <person name="Tanifuji G."/>
            <person name="Burki F."/>
            <person name="Gruber A."/>
            <person name="Irimia M."/>
            <person name="Maruyama S."/>
            <person name="Arias M.C."/>
            <person name="Ball S.G."/>
            <person name="Gile G.H."/>
            <person name="Hirakawa Y."/>
            <person name="Hopkins J.F."/>
            <person name="Rensing S.A."/>
            <person name="Schmutz J."/>
            <person name="Symeonidi A."/>
            <person name="Elias M."/>
            <person name="Eveleigh R.J."/>
            <person name="Herman E.K."/>
            <person name="Klute M.J."/>
            <person name="Nakayama T."/>
            <person name="Obornik M."/>
            <person name="Reyes-Prieto A."/>
            <person name="Armbrust E.V."/>
            <person name="Aves S.J."/>
            <person name="Beiko R.G."/>
            <person name="Coutinho P."/>
            <person name="Dacks J.B."/>
            <person name="Durnford D.G."/>
            <person name="Fast N.M."/>
            <person name="Green B.R."/>
            <person name="Grisdale C."/>
            <person name="Hempe F."/>
            <person name="Henrissat B."/>
            <person name="Hoppner M.P."/>
            <person name="Ishida K.-I."/>
            <person name="Kim E."/>
            <person name="Koreny L."/>
            <person name="Kroth P.G."/>
            <person name="Liu Y."/>
            <person name="Malik S.-B."/>
            <person name="Maier U.G."/>
            <person name="McRose D."/>
            <person name="Mock T."/>
            <person name="Neilson J.A."/>
            <person name="Onodera N.T."/>
            <person name="Poole A.M."/>
            <person name="Pritham E.J."/>
            <person name="Richards T.A."/>
            <person name="Rocap G."/>
            <person name="Roy S.W."/>
            <person name="Sarai C."/>
            <person name="Schaack S."/>
            <person name="Shirato S."/>
            <person name="Slamovits C.H."/>
            <person name="Spencer D.F."/>
            <person name="Suzuki S."/>
            <person name="Worden A.Z."/>
            <person name="Zauner S."/>
            <person name="Barry K."/>
            <person name="Bell C."/>
            <person name="Bharti A.K."/>
            <person name="Crow J.A."/>
            <person name="Grimwood J."/>
            <person name="Kramer R."/>
            <person name="Lindquist E."/>
            <person name="Lucas S."/>
            <person name="Salamov A."/>
            <person name="McFadden G.I."/>
            <person name="Lane C.E."/>
            <person name="Keeling P.J."/>
            <person name="Gray M.W."/>
            <person name="Grigoriev I.V."/>
            <person name="Archibald J.M."/>
        </authorList>
    </citation>
    <scope>NUCLEOTIDE SEQUENCE</scope>
    <source>
        <strain evidence="6">CCMP2712</strain>
    </source>
</reference>
<dbReference type="PROSITE" id="PS50287">
    <property type="entry name" value="SRCR_2"/>
    <property type="match status" value="1"/>
</dbReference>
<keyword evidence="6" id="KW-1185">Reference proteome</keyword>
<name>L1JEX4_GUITC</name>
<evidence type="ECO:0000313" key="5">
    <source>
        <dbReference type="EnsemblProtists" id="EKX46655"/>
    </source>
</evidence>
<dbReference type="PANTHER" id="PTHR48071:SF28">
    <property type="entry name" value="SRCR DOMAIN-CONTAINING PROTEIN"/>
    <property type="match status" value="1"/>
</dbReference>
<reference evidence="4 6" key="1">
    <citation type="journal article" date="2012" name="Nature">
        <title>Algal genomes reveal evolutionary mosaicism and the fate of nucleomorphs.</title>
        <authorList>
            <consortium name="DOE Joint Genome Institute"/>
            <person name="Curtis B.A."/>
            <person name="Tanifuji G."/>
            <person name="Burki F."/>
            <person name="Gruber A."/>
            <person name="Irimia M."/>
            <person name="Maruyama S."/>
            <person name="Arias M.C."/>
            <person name="Ball S.G."/>
            <person name="Gile G.H."/>
            <person name="Hirakawa Y."/>
            <person name="Hopkins J.F."/>
            <person name="Kuo A."/>
            <person name="Rensing S.A."/>
            <person name="Schmutz J."/>
            <person name="Symeonidi A."/>
            <person name="Elias M."/>
            <person name="Eveleigh R.J."/>
            <person name="Herman E.K."/>
            <person name="Klute M.J."/>
            <person name="Nakayama T."/>
            <person name="Obornik M."/>
            <person name="Reyes-Prieto A."/>
            <person name="Armbrust E.V."/>
            <person name="Aves S.J."/>
            <person name="Beiko R.G."/>
            <person name="Coutinho P."/>
            <person name="Dacks J.B."/>
            <person name="Durnford D.G."/>
            <person name="Fast N.M."/>
            <person name="Green B.R."/>
            <person name="Grisdale C.J."/>
            <person name="Hempel F."/>
            <person name="Henrissat B."/>
            <person name="Hoppner M.P."/>
            <person name="Ishida K."/>
            <person name="Kim E."/>
            <person name="Koreny L."/>
            <person name="Kroth P.G."/>
            <person name="Liu Y."/>
            <person name="Malik S.B."/>
            <person name="Maier U.G."/>
            <person name="McRose D."/>
            <person name="Mock T."/>
            <person name="Neilson J.A."/>
            <person name="Onodera N.T."/>
            <person name="Poole A.M."/>
            <person name="Pritham E.J."/>
            <person name="Richards T.A."/>
            <person name="Rocap G."/>
            <person name="Roy S.W."/>
            <person name="Sarai C."/>
            <person name="Schaack S."/>
            <person name="Shirato S."/>
            <person name="Slamovits C.H."/>
            <person name="Spencer D.F."/>
            <person name="Suzuki S."/>
            <person name="Worden A.Z."/>
            <person name="Zauner S."/>
            <person name="Barry K."/>
            <person name="Bell C."/>
            <person name="Bharti A.K."/>
            <person name="Crow J.A."/>
            <person name="Grimwood J."/>
            <person name="Kramer R."/>
            <person name="Lindquist E."/>
            <person name="Lucas S."/>
            <person name="Salamov A."/>
            <person name="McFadden G.I."/>
            <person name="Lane C.E."/>
            <person name="Keeling P.J."/>
            <person name="Gray M.W."/>
            <person name="Grigoriev I.V."/>
            <person name="Archibald J.M."/>
        </authorList>
    </citation>
    <scope>NUCLEOTIDE SEQUENCE</scope>
    <source>
        <strain evidence="4 6">CCMP2712</strain>
    </source>
</reference>
<dbReference type="PaxDb" id="55529-EKX46655"/>
<dbReference type="AlphaFoldDB" id="L1JEX4"/>
<dbReference type="GO" id="GO:0016020">
    <property type="term" value="C:membrane"/>
    <property type="evidence" value="ECO:0007669"/>
    <property type="project" value="InterPro"/>
</dbReference>
<dbReference type="HOGENOM" id="CLU_002555_6_1_1"/>
<dbReference type="RefSeq" id="XP_005833635.1">
    <property type="nucleotide sequence ID" value="XM_005833578.1"/>
</dbReference>
<evidence type="ECO:0000256" key="2">
    <source>
        <dbReference type="ARBA" id="ARBA00023157"/>
    </source>
</evidence>